<dbReference type="PROSITE" id="PS51257">
    <property type="entry name" value="PROKAR_LIPOPROTEIN"/>
    <property type="match status" value="1"/>
</dbReference>
<protein>
    <submittedName>
        <fullName evidence="6">Amino acid ABC transporter substrate-binding protein (PAAT family)</fullName>
    </submittedName>
</protein>
<evidence type="ECO:0000256" key="1">
    <source>
        <dbReference type="ARBA" id="ARBA00004196"/>
    </source>
</evidence>
<evidence type="ECO:0000313" key="6">
    <source>
        <dbReference type="EMBL" id="TDW01646.1"/>
    </source>
</evidence>
<dbReference type="InterPro" id="IPR018313">
    <property type="entry name" value="SBP_3_CS"/>
</dbReference>
<dbReference type="Pfam" id="PF00497">
    <property type="entry name" value="SBP_bac_3"/>
    <property type="match status" value="1"/>
</dbReference>
<evidence type="ECO:0000313" key="7">
    <source>
        <dbReference type="Proteomes" id="UP000294697"/>
    </source>
</evidence>
<evidence type="ECO:0000256" key="4">
    <source>
        <dbReference type="RuleBase" id="RU003744"/>
    </source>
</evidence>
<evidence type="ECO:0000256" key="3">
    <source>
        <dbReference type="ARBA" id="ARBA00022729"/>
    </source>
</evidence>
<name>A0A4R7YZE2_9FIRM</name>
<dbReference type="AlphaFoldDB" id="A0A4R7YZE2"/>
<dbReference type="GO" id="GO:0030313">
    <property type="term" value="C:cell envelope"/>
    <property type="evidence" value="ECO:0007669"/>
    <property type="project" value="UniProtKB-SubCell"/>
</dbReference>
<comment type="caution">
    <text evidence="6">The sequence shown here is derived from an EMBL/GenBank/DDBJ whole genome shotgun (WGS) entry which is preliminary data.</text>
</comment>
<dbReference type="PANTHER" id="PTHR35936">
    <property type="entry name" value="MEMBRANE-BOUND LYTIC MUREIN TRANSGLYCOSYLASE F"/>
    <property type="match status" value="1"/>
</dbReference>
<dbReference type="SUPFAM" id="SSF53850">
    <property type="entry name" value="Periplasmic binding protein-like II"/>
    <property type="match status" value="1"/>
</dbReference>
<proteinExistence type="inferred from homology"/>
<dbReference type="InterPro" id="IPR001638">
    <property type="entry name" value="Solute-binding_3/MltF_N"/>
</dbReference>
<dbReference type="OrthoDB" id="9774451at2"/>
<dbReference type="PROSITE" id="PS01039">
    <property type="entry name" value="SBP_BACTERIAL_3"/>
    <property type="match status" value="1"/>
</dbReference>
<comment type="similarity">
    <text evidence="2 4">Belongs to the bacterial solute-binding protein 3 family.</text>
</comment>
<evidence type="ECO:0000256" key="2">
    <source>
        <dbReference type="ARBA" id="ARBA00010333"/>
    </source>
</evidence>
<dbReference type="EMBL" id="SODA01000019">
    <property type="protein sequence ID" value="TDW01646.1"/>
    <property type="molecule type" value="Genomic_DNA"/>
</dbReference>
<feature type="domain" description="Solute-binding protein family 3/N-terminal" evidence="5">
    <location>
        <begin position="41"/>
        <end position="261"/>
    </location>
</feature>
<organism evidence="6 7">
    <name type="scientific">Halanaerobium saccharolyticum</name>
    <dbReference type="NCBI Taxonomy" id="43595"/>
    <lineage>
        <taxon>Bacteria</taxon>
        <taxon>Bacillati</taxon>
        <taxon>Bacillota</taxon>
        <taxon>Clostridia</taxon>
        <taxon>Halanaerobiales</taxon>
        <taxon>Halanaerobiaceae</taxon>
        <taxon>Halanaerobium</taxon>
    </lineage>
</organism>
<dbReference type="Gene3D" id="3.40.190.10">
    <property type="entry name" value="Periplasmic binding protein-like II"/>
    <property type="match status" value="2"/>
</dbReference>
<dbReference type="SMART" id="SM00062">
    <property type="entry name" value="PBPb"/>
    <property type="match status" value="1"/>
</dbReference>
<dbReference type="PANTHER" id="PTHR35936:SF17">
    <property type="entry name" value="ARGININE-BINDING EXTRACELLULAR PROTEIN ARTP"/>
    <property type="match status" value="1"/>
</dbReference>
<comment type="subcellular location">
    <subcellularLocation>
        <location evidence="1">Cell envelope</location>
    </subcellularLocation>
</comment>
<sequence length="270" mass="29755">MFKSKKIILLLVMIVGVSLLLSGCTGGNNQTKFEKIKEEGKIVLGTAADYPPYEFHKQIDGEDQIVGFDIEIAKEIANDLDVDLEIKDMKFDGLLAALKAGNIDFIIAGMVPTEERAESVDFSIPYYEAEQSFLTKVENKSNYKKMSDLNGLKIGAQKATTQENIAKTKIDASEYKFISKITDLVLELKNDKIDGIVLVKPVAESYAKANGDLAVADFMLGKEDSIAIAVDKGNEALMKEINSSLERLLEKNKITEFIAEATKLAESNQD</sequence>
<evidence type="ECO:0000259" key="5">
    <source>
        <dbReference type="SMART" id="SM00062"/>
    </source>
</evidence>
<gene>
    <name evidence="6" type="ORF">C8C77_1198</name>
</gene>
<accession>A0A4R7YZE2</accession>
<reference evidence="6 7" key="1">
    <citation type="submission" date="2019-03" db="EMBL/GenBank/DDBJ databases">
        <title>Subsurface microbial communities from deep shales in Ohio and West Virginia, USA.</title>
        <authorList>
            <person name="Wrighton K."/>
        </authorList>
    </citation>
    <scope>NUCLEOTIDE SEQUENCE [LARGE SCALE GENOMIC DNA]</scope>
    <source>
        <strain evidence="6 7">MSL9.2</strain>
    </source>
</reference>
<dbReference type="Proteomes" id="UP000294697">
    <property type="component" value="Unassembled WGS sequence"/>
</dbReference>
<keyword evidence="3" id="KW-0732">Signal</keyword>
<dbReference type="RefSeq" id="WP_111572732.1">
    <property type="nucleotide sequence ID" value="NZ_QLME01000018.1"/>
</dbReference>